<keyword evidence="4" id="KW-0378">Hydrolase</keyword>
<dbReference type="SUPFAM" id="SSF50494">
    <property type="entry name" value="Trypsin-like serine proteases"/>
    <property type="match status" value="1"/>
</dbReference>
<comment type="similarity">
    <text evidence="1">Belongs to the peptidase S1 family.</text>
</comment>
<dbReference type="Gene3D" id="2.40.10.10">
    <property type="entry name" value="Trypsin-like serine proteases"/>
    <property type="match status" value="1"/>
</dbReference>
<accession>A0ABP1RUS8</accession>
<dbReference type="PROSITE" id="PS00134">
    <property type="entry name" value="TRYPSIN_HIS"/>
    <property type="match status" value="1"/>
</dbReference>
<feature type="domain" description="Peptidase S1" evidence="11">
    <location>
        <begin position="28"/>
        <end position="292"/>
    </location>
</feature>
<dbReference type="SMART" id="SM00020">
    <property type="entry name" value="Tryp_SPc"/>
    <property type="match status" value="1"/>
</dbReference>
<proteinExistence type="inferred from homology"/>
<dbReference type="Proteomes" id="UP001642540">
    <property type="component" value="Unassembled WGS sequence"/>
</dbReference>
<evidence type="ECO:0000256" key="8">
    <source>
        <dbReference type="ARBA" id="ARBA00038868"/>
    </source>
</evidence>
<dbReference type="InterPro" id="IPR001314">
    <property type="entry name" value="Peptidase_S1A"/>
</dbReference>
<organism evidence="12 13">
    <name type="scientific">Orchesella dallaii</name>
    <dbReference type="NCBI Taxonomy" id="48710"/>
    <lineage>
        <taxon>Eukaryota</taxon>
        <taxon>Metazoa</taxon>
        <taxon>Ecdysozoa</taxon>
        <taxon>Arthropoda</taxon>
        <taxon>Hexapoda</taxon>
        <taxon>Collembola</taxon>
        <taxon>Entomobryomorpha</taxon>
        <taxon>Entomobryoidea</taxon>
        <taxon>Orchesellidae</taxon>
        <taxon>Orchesellinae</taxon>
        <taxon>Orchesella</taxon>
    </lineage>
</organism>
<evidence type="ECO:0000313" key="13">
    <source>
        <dbReference type="Proteomes" id="UP001642540"/>
    </source>
</evidence>
<evidence type="ECO:0000256" key="1">
    <source>
        <dbReference type="ARBA" id="ARBA00007664"/>
    </source>
</evidence>
<keyword evidence="6" id="KW-1015">Disulfide bond</keyword>
<evidence type="ECO:0000259" key="11">
    <source>
        <dbReference type="PROSITE" id="PS50240"/>
    </source>
</evidence>
<gene>
    <name evidence="12" type="ORF">ODALV1_LOCUS26421</name>
</gene>
<evidence type="ECO:0000256" key="2">
    <source>
        <dbReference type="ARBA" id="ARBA00022670"/>
    </source>
</evidence>
<keyword evidence="2" id="KW-0645">Protease</keyword>
<keyword evidence="5" id="KW-0720">Serine protease</keyword>
<dbReference type="InterPro" id="IPR001254">
    <property type="entry name" value="Trypsin_dom"/>
</dbReference>
<dbReference type="InterPro" id="IPR018114">
    <property type="entry name" value="TRYPSIN_HIS"/>
</dbReference>
<keyword evidence="3" id="KW-0222">Digestion</keyword>
<evidence type="ECO:0000256" key="5">
    <source>
        <dbReference type="ARBA" id="ARBA00022825"/>
    </source>
</evidence>
<feature type="region of interest" description="Disordered" evidence="9">
    <location>
        <begin position="23"/>
        <end position="54"/>
    </location>
</feature>
<dbReference type="Pfam" id="PF00089">
    <property type="entry name" value="Trypsin"/>
    <property type="match status" value="1"/>
</dbReference>
<evidence type="ECO:0000256" key="4">
    <source>
        <dbReference type="ARBA" id="ARBA00022801"/>
    </source>
</evidence>
<dbReference type="InterPro" id="IPR043504">
    <property type="entry name" value="Peptidase_S1_PA_chymotrypsin"/>
</dbReference>
<dbReference type="PRINTS" id="PR00722">
    <property type="entry name" value="CHYMOTRYPSIN"/>
</dbReference>
<evidence type="ECO:0000313" key="12">
    <source>
        <dbReference type="EMBL" id="CAL8136390.1"/>
    </source>
</evidence>
<feature type="signal peptide" evidence="10">
    <location>
        <begin position="1"/>
        <end position="21"/>
    </location>
</feature>
<dbReference type="PROSITE" id="PS50240">
    <property type="entry name" value="TRYPSIN_DOM"/>
    <property type="match status" value="1"/>
</dbReference>
<evidence type="ECO:0000256" key="9">
    <source>
        <dbReference type="SAM" id="MobiDB-lite"/>
    </source>
</evidence>
<dbReference type="InterPro" id="IPR050430">
    <property type="entry name" value="Peptidase_S1"/>
</dbReference>
<feature type="chain" id="PRO_5046020477" description="trypsin" evidence="10">
    <location>
        <begin position="22"/>
        <end position="298"/>
    </location>
</feature>
<protein>
    <recommendedName>
        <fullName evidence="8">trypsin</fullName>
        <ecNumber evidence="8">3.4.21.4</ecNumber>
    </recommendedName>
</protein>
<dbReference type="InterPro" id="IPR009003">
    <property type="entry name" value="Peptidase_S1_PA"/>
</dbReference>
<comment type="caution">
    <text evidence="12">The sequence shown here is derived from an EMBL/GenBank/DDBJ whole genome shotgun (WGS) entry which is preliminary data.</text>
</comment>
<keyword evidence="13" id="KW-1185">Reference proteome</keyword>
<evidence type="ECO:0000256" key="6">
    <source>
        <dbReference type="ARBA" id="ARBA00023157"/>
    </source>
</evidence>
<evidence type="ECO:0000256" key="10">
    <source>
        <dbReference type="SAM" id="SignalP"/>
    </source>
</evidence>
<dbReference type="PANTHER" id="PTHR24276:SF97">
    <property type="entry name" value="GH13245P2-RELATED"/>
    <property type="match status" value="1"/>
</dbReference>
<name>A0ABP1RUS8_9HEXA</name>
<evidence type="ECO:0000256" key="3">
    <source>
        <dbReference type="ARBA" id="ARBA00022757"/>
    </source>
</evidence>
<comment type="catalytic activity">
    <reaction evidence="7">
        <text>Preferential cleavage: Arg-|-Xaa, Lys-|-Xaa.</text>
        <dbReference type="EC" id="3.4.21.4"/>
    </reaction>
</comment>
<dbReference type="PANTHER" id="PTHR24276">
    <property type="entry name" value="POLYSERASE-RELATED"/>
    <property type="match status" value="1"/>
</dbReference>
<dbReference type="EC" id="3.4.21.4" evidence="8"/>
<dbReference type="EMBL" id="CAXLJM020000111">
    <property type="protein sequence ID" value="CAL8136390.1"/>
    <property type="molecule type" value="Genomic_DNA"/>
</dbReference>
<feature type="compositionally biased region" description="Basic and acidic residues" evidence="9">
    <location>
        <begin position="32"/>
        <end position="51"/>
    </location>
</feature>
<reference evidence="12 13" key="1">
    <citation type="submission" date="2024-08" db="EMBL/GenBank/DDBJ databases">
        <authorList>
            <person name="Cucini C."/>
            <person name="Frati F."/>
        </authorList>
    </citation>
    <scope>NUCLEOTIDE SEQUENCE [LARGE SCALE GENOMIC DNA]</scope>
</reference>
<sequence>MKISIKLALVGLLVLAALSDAAPKKKGKKGGKKESKNCAKELGPKSKDHAHQLTVKNSGTGGVCGGTWISKNVVITAGHCVVDKAGKKMNPGMITVMTGIRDSNEGLLGLFTTGTSRSVKEIEMPKEFKKVSETYSTSDIAVLKLAPEMDLLGLRGKDDKMKGKYATLPKGKDAPTSAAEVGFLTPSKDIFKSKSTKFWERDITIMDKAECAKDEHMEDAKADVESGKTICGKENCDVEGLCERMTGGGLLCKGGVLCGVQTVHNCDEDEPKLPQGYLNVAEFKDWIEQTIEDMDEEE</sequence>
<keyword evidence="10" id="KW-0732">Signal</keyword>
<evidence type="ECO:0000256" key="7">
    <source>
        <dbReference type="ARBA" id="ARBA00036320"/>
    </source>
</evidence>